<dbReference type="Proteomes" id="UP000230750">
    <property type="component" value="Unassembled WGS sequence"/>
</dbReference>
<evidence type="ECO:0000259" key="2">
    <source>
        <dbReference type="PROSITE" id="PS50948"/>
    </source>
</evidence>
<organism evidence="3 4">
    <name type="scientific">Stichopus japonicus</name>
    <name type="common">Sea cucumber</name>
    <dbReference type="NCBI Taxonomy" id="307972"/>
    <lineage>
        <taxon>Eukaryota</taxon>
        <taxon>Metazoa</taxon>
        <taxon>Echinodermata</taxon>
        <taxon>Eleutherozoa</taxon>
        <taxon>Echinozoa</taxon>
        <taxon>Holothuroidea</taxon>
        <taxon>Aspidochirotacea</taxon>
        <taxon>Aspidochirotida</taxon>
        <taxon>Stichopodidae</taxon>
        <taxon>Apostichopus</taxon>
    </lineage>
</organism>
<dbReference type="SUPFAM" id="SSF49785">
    <property type="entry name" value="Galactose-binding domain-like"/>
    <property type="match status" value="1"/>
</dbReference>
<reference evidence="3 4" key="1">
    <citation type="journal article" date="2017" name="PLoS Biol.">
        <title>The sea cucumber genome provides insights into morphological evolution and visceral regeneration.</title>
        <authorList>
            <person name="Zhang X."/>
            <person name="Sun L."/>
            <person name="Yuan J."/>
            <person name="Sun Y."/>
            <person name="Gao Y."/>
            <person name="Zhang L."/>
            <person name="Li S."/>
            <person name="Dai H."/>
            <person name="Hamel J.F."/>
            <person name="Liu C."/>
            <person name="Yu Y."/>
            <person name="Liu S."/>
            <person name="Lin W."/>
            <person name="Guo K."/>
            <person name="Jin S."/>
            <person name="Xu P."/>
            <person name="Storey K.B."/>
            <person name="Huan P."/>
            <person name="Zhang T."/>
            <person name="Zhou Y."/>
            <person name="Zhang J."/>
            <person name="Lin C."/>
            <person name="Li X."/>
            <person name="Xing L."/>
            <person name="Huo D."/>
            <person name="Sun M."/>
            <person name="Wang L."/>
            <person name="Mercier A."/>
            <person name="Li F."/>
            <person name="Yang H."/>
            <person name="Xiang J."/>
        </authorList>
    </citation>
    <scope>NUCLEOTIDE SEQUENCE [LARGE SCALE GENOMIC DNA]</scope>
    <source>
        <strain evidence="3">Shaxun</strain>
        <tissue evidence="3">Muscle</tissue>
    </source>
</reference>
<feature type="domain" description="Apple" evidence="2">
    <location>
        <begin position="1"/>
        <end position="69"/>
    </location>
</feature>
<dbReference type="Gene3D" id="3.50.4.10">
    <property type="entry name" value="Hepatocyte Growth Factor"/>
    <property type="match status" value="1"/>
</dbReference>
<keyword evidence="4" id="KW-1185">Reference proteome</keyword>
<dbReference type="PROSITE" id="PS50022">
    <property type="entry name" value="FA58C_3"/>
    <property type="match status" value="1"/>
</dbReference>
<dbReference type="EMBL" id="MRZV01000311">
    <property type="protein sequence ID" value="PIK52865.1"/>
    <property type="molecule type" value="Genomic_DNA"/>
</dbReference>
<evidence type="ECO:0000313" key="3">
    <source>
        <dbReference type="EMBL" id="PIK52865.1"/>
    </source>
</evidence>
<evidence type="ECO:0000259" key="1">
    <source>
        <dbReference type="PROSITE" id="PS50022"/>
    </source>
</evidence>
<dbReference type="Pfam" id="PF00024">
    <property type="entry name" value="PAN_1"/>
    <property type="match status" value="1"/>
</dbReference>
<name>A0A2G8KY26_STIJA</name>
<dbReference type="InterPro" id="IPR000421">
    <property type="entry name" value="FA58C"/>
</dbReference>
<accession>A0A2G8KY26</accession>
<gene>
    <name evidence="3" type="ORF">BSL78_10215</name>
</gene>
<sequence>MATYNVTETITDVTESTCAEACLYSAEFKCLSFDFNFVDSICFLSTGNSSSMDGILEVNKDVNHFERLQGMAWSHFVIYLASSRWERSGKGCGGRRERRWRKKGSCSNPAVGLEEGVISLDQISMSSYLGGNEDGPLGISKDHVRLNSEGGWCAKEQDDIDDITEWIQVSM</sequence>
<dbReference type="AlphaFoldDB" id="A0A2G8KY26"/>
<comment type="caution">
    <text evidence="3">The sequence shown here is derived from an EMBL/GenBank/DDBJ whole genome shotgun (WGS) entry which is preliminary data.</text>
</comment>
<dbReference type="SUPFAM" id="SSF57414">
    <property type="entry name" value="Hairpin loop containing domain-like"/>
    <property type="match status" value="1"/>
</dbReference>
<dbReference type="Gene3D" id="2.60.120.260">
    <property type="entry name" value="Galactose-binding domain-like"/>
    <property type="match status" value="1"/>
</dbReference>
<evidence type="ECO:0000313" key="4">
    <source>
        <dbReference type="Proteomes" id="UP000230750"/>
    </source>
</evidence>
<dbReference type="CDD" id="cd01099">
    <property type="entry name" value="PAN_AP_HGF"/>
    <property type="match status" value="1"/>
</dbReference>
<dbReference type="InterPro" id="IPR008979">
    <property type="entry name" value="Galactose-bd-like_sf"/>
</dbReference>
<dbReference type="PROSITE" id="PS50948">
    <property type="entry name" value="PAN"/>
    <property type="match status" value="1"/>
</dbReference>
<dbReference type="InterPro" id="IPR003609">
    <property type="entry name" value="Pan_app"/>
</dbReference>
<proteinExistence type="predicted"/>
<feature type="domain" description="F5/8 type C" evidence="1">
    <location>
        <begin position="106"/>
        <end position="171"/>
    </location>
</feature>
<evidence type="ECO:0008006" key="5">
    <source>
        <dbReference type="Google" id="ProtNLM"/>
    </source>
</evidence>
<protein>
    <recommendedName>
        <fullName evidence="5">Apple domain-containing protein</fullName>
    </recommendedName>
</protein>